<proteinExistence type="predicted"/>
<dbReference type="OrthoDB" id="8451859at2"/>
<accession>A0A432XVE3</accession>
<reference evidence="3" key="1">
    <citation type="journal article" date="2018" name="Front. Microbiol.">
        <title>Genome-Based Analysis Reveals the Taxonomy and Diversity of the Family Idiomarinaceae.</title>
        <authorList>
            <person name="Liu Y."/>
            <person name="Lai Q."/>
            <person name="Shao Z."/>
        </authorList>
    </citation>
    <scope>NUCLEOTIDE SEQUENCE [LARGE SCALE GENOMIC DNA]</scope>
    <source>
        <strain evidence="3">BH195</strain>
    </source>
</reference>
<dbReference type="EMBL" id="PIPW01000002">
    <property type="protein sequence ID" value="RUO52623.1"/>
    <property type="molecule type" value="Genomic_DNA"/>
</dbReference>
<dbReference type="InterPro" id="IPR032710">
    <property type="entry name" value="NTF2-like_dom_sf"/>
</dbReference>
<dbReference type="Pfam" id="PF12680">
    <property type="entry name" value="SnoaL_2"/>
    <property type="match status" value="1"/>
</dbReference>
<dbReference type="Proteomes" id="UP000287198">
    <property type="component" value="Unassembled WGS sequence"/>
</dbReference>
<protein>
    <submittedName>
        <fullName evidence="2">DUF4440 domain-containing protein</fullName>
    </submittedName>
</protein>
<feature type="domain" description="SnoaL-like" evidence="1">
    <location>
        <begin position="8"/>
        <end position="113"/>
    </location>
</feature>
<comment type="caution">
    <text evidence="2">The sequence shown here is derived from an EMBL/GenBank/DDBJ whole genome shotgun (WGS) entry which is preliminary data.</text>
</comment>
<dbReference type="AlphaFoldDB" id="A0A432XVE3"/>
<dbReference type="SUPFAM" id="SSF54427">
    <property type="entry name" value="NTF2-like"/>
    <property type="match status" value="1"/>
</dbReference>
<dbReference type="Gene3D" id="3.10.450.50">
    <property type="match status" value="1"/>
</dbReference>
<dbReference type="PANTHER" id="PTHR41252:SF1">
    <property type="entry name" value="BLR2505 PROTEIN"/>
    <property type="match status" value="1"/>
</dbReference>
<keyword evidence="3" id="KW-1185">Reference proteome</keyword>
<evidence type="ECO:0000259" key="1">
    <source>
        <dbReference type="Pfam" id="PF12680"/>
    </source>
</evidence>
<evidence type="ECO:0000313" key="2">
    <source>
        <dbReference type="EMBL" id="RUO52623.1"/>
    </source>
</evidence>
<organism evidence="2 3">
    <name type="scientific">Pseudidiomarina halophila</name>
    <dbReference type="NCBI Taxonomy" id="1449799"/>
    <lineage>
        <taxon>Bacteria</taxon>
        <taxon>Pseudomonadati</taxon>
        <taxon>Pseudomonadota</taxon>
        <taxon>Gammaproteobacteria</taxon>
        <taxon>Alteromonadales</taxon>
        <taxon>Idiomarinaceae</taxon>
        <taxon>Pseudidiomarina</taxon>
    </lineage>
</organism>
<dbReference type="PANTHER" id="PTHR41252">
    <property type="entry name" value="BLR2505 PROTEIN"/>
    <property type="match status" value="1"/>
</dbReference>
<dbReference type="RefSeq" id="WP_126762959.1">
    <property type="nucleotide sequence ID" value="NZ_JBHLTZ010000012.1"/>
</dbReference>
<name>A0A432XVE3_9GAMM</name>
<dbReference type="InterPro" id="IPR037401">
    <property type="entry name" value="SnoaL-like"/>
</dbReference>
<sequence length="131" mass="14326">MSNNLNSVRNVYKAFAKGDIPGVLATFSPDIRWTEAEGGPYGGIFIGPDAVVENVFMKLGGEWDGFEAIPGEFITEGDTVVALGEYSGTFKATGKSFKAPFAHVWKFENGKVMSFHQHTDTAVHQRPLQNQ</sequence>
<gene>
    <name evidence="2" type="ORF">CWI69_06180</name>
</gene>
<evidence type="ECO:0000313" key="3">
    <source>
        <dbReference type="Proteomes" id="UP000287198"/>
    </source>
</evidence>